<dbReference type="RefSeq" id="WP_058880536.1">
    <property type="nucleotide sequence ID" value="NZ_CAUCIF010000003.1"/>
</dbReference>
<dbReference type="STRING" id="225992.B5M06_06390"/>
<gene>
    <name evidence="1" type="ORF">AS359_11900</name>
</gene>
<evidence type="ECO:0000313" key="1">
    <source>
        <dbReference type="EMBL" id="KUF38419.1"/>
    </source>
</evidence>
<sequence>MTAHAQALLQWQALQDAVLRLEDGTLSASALNEQARASQALLTALPERYGPALLQLLDRLESSALFTEESCSFSQTDLKQHLQTWLDKAREVTEQKQ</sequence>
<reference evidence="1 2" key="1">
    <citation type="submission" date="2015-12" db="EMBL/GenBank/DDBJ databases">
        <title>Complete genome sequence of a multi-drug resistant strain Acidovorax sp. 12322-1.</title>
        <authorList>
            <person name="Ming D."/>
            <person name="Wang M."/>
            <person name="Hu S."/>
            <person name="Zhou Y."/>
            <person name="Jiang T."/>
        </authorList>
    </citation>
    <scope>NUCLEOTIDE SEQUENCE [LARGE SCALE GENOMIC DNA]</scope>
    <source>
        <strain evidence="1 2">12322-1</strain>
    </source>
</reference>
<proteinExistence type="predicted"/>
<protein>
    <submittedName>
        <fullName evidence="1">Uncharacterized protein</fullName>
    </submittedName>
</protein>
<comment type="caution">
    <text evidence="1">The sequence shown here is derived from an EMBL/GenBank/DDBJ whole genome shotgun (WGS) entry which is preliminary data.</text>
</comment>
<dbReference type="Proteomes" id="UP000053300">
    <property type="component" value="Unassembled WGS sequence"/>
</dbReference>
<evidence type="ECO:0000313" key="2">
    <source>
        <dbReference type="Proteomes" id="UP000053300"/>
    </source>
</evidence>
<keyword evidence="2" id="KW-1185">Reference proteome</keyword>
<dbReference type="AlphaFoldDB" id="A0A0W7YTS5"/>
<organism evidence="1 2">
    <name type="scientific">Comamonas kerstersii</name>
    <dbReference type="NCBI Taxonomy" id="225992"/>
    <lineage>
        <taxon>Bacteria</taxon>
        <taxon>Pseudomonadati</taxon>
        <taxon>Pseudomonadota</taxon>
        <taxon>Betaproteobacteria</taxon>
        <taxon>Burkholderiales</taxon>
        <taxon>Comamonadaceae</taxon>
        <taxon>Comamonas</taxon>
    </lineage>
</organism>
<accession>A0A0W7YTS5</accession>
<dbReference type="EMBL" id="LPXH01000040">
    <property type="protein sequence ID" value="KUF38419.1"/>
    <property type="molecule type" value="Genomic_DNA"/>
</dbReference>
<name>A0A0W7YTS5_9BURK</name>